<comment type="caution">
    <text evidence="3">The sequence shown here is derived from an EMBL/GenBank/DDBJ whole genome shotgun (WGS) entry which is preliminary data.</text>
</comment>
<gene>
    <name evidence="3" type="ORF">LCGC14_2643810</name>
</gene>
<dbReference type="NCBIfam" id="TIGR00952">
    <property type="entry name" value="S15_bact"/>
    <property type="match status" value="1"/>
</dbReference>
<dbReference type="HAMAP" id="MF_01343_B">
    <property type="entry name" value="Ribosomal_uS15_B"/>
    <property type="match status" value="1"/>
</dbReference>
<organism evidence="3">
    <name type="scientific">marine sediment metagenome</name>
    <dbReference type="NCBI Taxonomy" id="412755"/>
    <lineage>
        <taxon>unclassified sequences</taxon>
        <taxon>metagenomes</taxon>
        <taxon>ecological metagenomes</taxon>
    </lineage>
</organism>
<evidence type="ECO:0008006" key="4">
    <source>
        <dbReference type="Google" id="ProtNLM"/>
    </source>
</evidence>
<dbReference type="FunFam" id="1.10.287.10:FF:000002">
    <property type="entry name" value="30S ribosomal protein S15"/>
    <property type="match status" value="1"/>
</dbReference>
<dbReference type="PANTHER" id="PTHR23321">
    <property type="entry name" value="RIBOSOMAL PROTEIN S15, BACTERIAL AND ORGANELLAR"/>
    <property type="match status" value="1"/>
</dbReference>
<dbReference type="SMART" id="SM01387">
    <property type="entry name" value="Ribosomal_S15"/>
    <property type="match status" value="1"/>
</dbReference>
<dbReference type="Gene3D" id="6.10.250.3130">
    <property type="match status" value="1"/>
</dbReference>
<dbReference type="PANTHER" id="PTHR23321:SF26">
    <property type="entry name" value="SMALL RIBOSOMAL SUBUNIT PROTEIN US15M"/>
    <property type="match status" value="1"/>
</dbReference>
<dbReference type="EMBL" id="LAZR01045662">
    <property type="protein sequence ID" value="KKK98332.1"/>
    <property type="molecule type" value="Genomic_DNA"/>
</dbReference>
<accession>A0A0F8ZWR2</accession>
<name>A0A0F8ZWR2_9ZZZZ</name>
<keyword evidence="1" id="KW-0689">Ribosomal protein</keyword>
<evidence type="ECO:0000256" key="1">
    <source>
        <dbReference type="ARBA" id="ARBA00022980"/>
    </source>
</evidence>
<protein>
    <recommendedName>
        <fullName evidence="4">30S ribosomal protein S15</fullName>
    </recommendedName>
</protein>
<dbReference type="Gene3D" id="1.10.287.10">
    <property type="entry name" value="S15/NS1, RNA-binding"/>
    <property type="match status" value="1"/>
</dbReference>
<dbReference type="Pfam" id="PF00312">
    <property type="entry name" value="Ribosomal_S15"/>
    <property type="match status" value="1"/>
</dbReference>
<evidence type="ECO:0000256" key="2">
    <source>
        <dbReference type="ARBA" id="ARBA00023274"/>
    </source>
</evidence>
<proteinExistence type="inferred from homology"/>
<dbReference type="CDD" id="cd00353">
    <property type="entry name" value="Ribosomal_S15p_S13e"/>
    <property type="match status" value="1"/>
</dbReference>
<dbReference type="GO" id="GO:0006412">
    <property type="term" value="P:translation"/>
    <property type="evidence" value="ECO:0007669"/>
    <property type="project" value="InterPro"/>
</dbReference>
<reference evidence="3" key="1">
    <citation type="journal article" date="2015" name="Nature">
        <title>Complex archaea that bridge the gap between prokaryotes and eukaryotes.</title>
        <authorList>
            <person name="Spang A."/>
            <person name="Saw J.H."/>
            <person name="Jorgensen S.L."/>
            <person name="Zaremba-Niedzwiedzka K."/>
            <person name="Martijn J."/>
            <person name="Lind A.E."/>
            <person name="van Eijk R."/>
            <person name="Schleper C."/>
            <person name="Guy L."/>
            <person name="Ettema T.J."/>
        </authorList>
    </citation>
    <scope>NUCLEOTIDE SEQUENCE</scope>
</reference>
<dbReference type="AlphaFoldDB" id="A0A0F8ZWR2"/>
<dbReference type="GO" id="GO:0022627">
    <property type="term" value="C:cytosolic small ribosomal subunit"/>
    <property type="evidence" value="ECO:0007669"/>
    <property type="project" value="TreeGrafter"/>
</dbReference>
<dbReference type="SUPFAM" id="SSF47060">
    <property type="entry name" value="S15/NS1 RNA-binding domain"/>
    <property type="match status" value="1"/>
</dbReference>
<keyword evidence="2" id="KW-0687">Ribonucleoprotein</keyword>
<sequence length="104" mass="12442">MLSDDIRYNDETLLYMALSKRQKQPIIKENRQHEKDTGSAEVQIGLLTKRIEELASHLKKHSKDHHSRRGLLMMVGKRRRLLRYLERENKKQYEVLAKRFGIKV</sequence>
<evidence type="ECO:0000313" key="3">
    <source>
        <dbReference type="EMBL" id="KKK98332.1"/>
    </source>
</evidence>
<dbReference type="InterPro" id="IPR005290">
    <property type="entry name" value="Ribosomal_uS15_bac-type"/>
</dbReference>
<dbReference type="GO" id="GO:0003735">
    <property type="term" value="F:structural constituent of ribosome"/>
    <property type="evidence" value="ECO:0007669"/>
    <property type="project" value="InterPro"/>
</dbReference>
<dbReference type="InterPro" id="IPR009068">
    <property type="entry name" value="uS15_NS1_RNA-bd_sf"/>
</dbReference>
<dbReference type="InterPro" id="IPR000589">
    <property type="entry name" value="Ribosomal_uS15"/>
</dbReference>